<feature type="compositionally biased region" description="Polar residues" evidence="1">
    <location>
        <begin position="58"/>
        <end position="70"/>
    </location>
</feature>
<feature type="compositionally biased region" description="Polar residues" evidence="1">
    <location>
        <begin position="188"/>
        <end position="199"/>
    </location>
</feature>
<organism evidence="2 3">
    <name type="scientific">Bionectria ochroleuca</name>
    <name type="common">Gliocladium roseum</name>
    <dbReference type="NCBI Taxonomy" id="29856"/>
    <lineage>
        <taxon>Eukaryota</taxon>
        <taxon>Fungi</taxon>
        <taxon>Dikarya</taxon>
        <taxon>Ascomycota</taxon>
        <taxon>Pezizomycotina</taxon>
        <taxon>Sordariomycetes</taxon>
        <taxon>Hypocreomycetidae</taxon>
        <taxon>Hypocreales</taxon>
        <taxon>Bionectriaceae</taxon>
        <taxon>Clonostachys</taxon>
    </lineage>
</organism>
<name>A0A8H7N4V4_BIOOC</name>
<accession>A0A8H7N4V4</accession>
<dbReference type="AlphaFoldDB" id="A0A8H7N4V4"/>
<protein>
    <submittedName>
        <fullName evidence="2">Uncharacterized protein</fullName>
    </submittedName>
</protein>
<proteinExistence type="predicted"/>
<evidence type="ECO:0000313" key="3">
    <source>
        <dbReference type="Proteomes" id="UP000616885"/>
    </source>
</evidence>
<comment type="caution">
    <text evidence="2">The sequence shown here is derived from an EMBL/GenBank/DDBJ whole genome shotgun (WGS) entry which is preliminary data.</text>
</comment>
<evidence type="ECO:0000313" key="2">
    <source>
        <dbReference type="EMBL" id="KAF9749419.1"/>
    </source>
</evidence>
<dbReference type="Proteomes" id="UP000616885">
    <property type="component" value="Unassembled WGS sequence"/>
</dbReference>
<feature type="region of interest" description="Disordered" evidence="1">
    <location>
        <begin position="1"/>
        <end position="200"/>
    </location>
</feature>
<gene>
    <name evidence="2" type="ORF">IM811_017214</name>
</gene>
<evidence type="ECO:0000256" key="1">
    <source>
        <dbReference type="SAM" id="MobiDB-lite"/>
    </source>
</evidence>
<feature type="compositionally biased region" description="Polar residues" evidence="1">
    <location>
        <begin position="97"/>
        <end position="124"/>
    </location>
</feature>
<feature type="compositionally biased region" description="Basic and acidic residues" evidence="1">
    <location>
        <begin position="127"/>
        <end position="137"/>
    </location>
</feature>
<reference evidence="2" key="1">
    <citation type="submission" date="2020-10" db="EMBL/GenBank/DDBJ databases">
        <title>High-Quality Genome Resource of Clonostachys rosea strain S41 by Oxford Nanopore Long-Read Sequencing.</title>
        <authorList>
            <person name="Wang H."/>
        </authorList>
    </citation>
    <scope>NUCLEOTIDE SEQUENCE</scope>
    <source>
        <strain evidence="2">S41</strain>
    </source>
</reference>
<sequence length="216" mass="22787">MRFGDTPGPELPAKPAHPIHSQPANPSIALSDFLASKPRTQQNFPPRKTTNENMPIPTRSSTAASANAPSQPIRILQRGQGDPFHFSGHSERIVPNSPYSNQALPGTVELSTSADRSSVVSPSAGTRRAEVSQDQKKQLLSLFGKQPNPNAPGHDAAQAELAAPEPPRSRLVSLAGSGVGYGTGPPSRGSSQTPISPADQSFLLDYLQSVTNNASR</sequence>
<dbReference type="EMBL" id="JADCTT010000008">
    <property type="protein sequence ID" value="KAF9749419.1"/>
    <property type="molecule type" value="Genomic_DNA"/>
</dbReference>